<dbReference type="RefSeq" id="WP_142766323.1">
    <property type="nucleotide sequence ID" value="NZ_CP041356.1"/>
</dbReference>
<dbReference type="Proteomes" id="UP000315128">
    <property type="component" value="Chromosome"/>
</dbReference>
<dbReference type="EMBL" id="CP041356">
    <property type="protein sequence ID" value="QDK70736.1"/>
    <property type="molecule type" value="Genomic_DNA"/>
</dbReference>
<name>A0A514Z817_9LACT</name>
<dbReference type="KEGG" id="lack:FLP15_05685"/>
<accession>A0A514Z817</accession>
<reference evidence="1 2" key="1">
    <citation type="submission" date="2019-07" db="EMBL/GenBank/DDBJ databases">
        <title>Genome sequencing of KACC 19320.</title>
        <authorList>
            <person name="Heo J."/>
            <person name="Kim S.-J."/>
            <person name="Kim J.-S."/>
            <person name="Hong S.-B."/>
            <person name="Kwon S.-W."/>
        </authorList>
    </citation>
    <scope>NUCLEOTIDE SEQUENCE [LARGE SCALE GENOMIC DNA]</scope>
    <source>
        <strain evidence="1 2">KACC 19320</strain>
    </source>
</reference>
<gene>
    <name evidence="1" type="ORF">FLP15_05685</name>
</gene>
<dbReference type="OrthoDB" id="3039468at2"/>
<evidence type="ECO:0000313" key="2">
    <source>
        <dbReference type="Proteomes" id="UP000315128"/>
    </source>
</evidence>
<organism evidence="1 2">
    <name type="scientific">Lactococcus protaetiae</name>
    <dbReference type="NCBI Taxonomy" id="2592653"/>
    <lineage>
        <taxon>Bacteria</taxon>
        <taxon>Bacillati</taxon>
        <taxon>Bacillota</taxon>
        <taxon>Bacilli</taxon>
        <taxon>Lactobacillales</taxon>
        <taxon>Streptococcaceae</taxon>
        <taxon>Lactococcus</taxon>
    </lineage>
</organism>
<evidence type="ECO:0000313" key="1">
    <source>
        <dbReference type="EMBL" id="QDK70736.1"/>
    </source>
</evidence>
<keyword evidence="2" id="KW-1185">Reference proteome</keyword>
<proteinExistence type="predicted"/>
<protein>
    <submittedName>
        <fullName evidence="1">Uncharacterized protein</fullName>
    </submittedName>
</protein>
<dbReference type="AlphaFoldDB" id="A0A514Z817"/>
<sequence length="84" mass="9747">MIKAKNKETTMYVIESTTKFLEGYYTGKSFMVQRSRYAVFSRVKSMAKTYSSRKRAENALESLINWAENIYGNDLICVVELKKS</sequence>